<dbReference type="InterPro" id="IPR051165">
    <property type="entry name" value="Multifunctional_ANK_Repeat"/>
</dbReference>
<feature type="repeat" description="ANK" evidence="3">
    <location>
        <begin position="186"/>
        <end position="210"/>
    </location>
</feature>
<dbReference type="InterPro" id="IPR036770">
    <property type="entry name" value="Ankyrin_rpt-contain_sf"/>
</dbReference>
<organism evidence="5 6">
    <name type="scientific">Noviherbaspirillum galbum</name>
    <dbReference type="NCBI Taxonomy" id="2709383"/>
    <lineage>
        <taxon>Bacteria</taxon>
        <taxon>Pseudomonadati</taxon>
        <taxon>Pseudomonadota</taxon>
        <taxon>Betaproteobacteria</taxon>
        <taxon>Burkholderiales</taxon>
        <taxon>Oxalobacteraceae</taxon>
        <taxon>Noviherbaspirillum</taxon>
    </lineage>
</organism>
<dbReference type="PRINTS" id="PR01415">
    <property type="entry name" value="ANKYRIN"/>
</dbReference>
<feature type="compositionally biased region" description="Basic and acidic residues" evidence="4">
    <location>
        <begin position="287"/>
        <end position="299"/>
    </location>
</feature>
<dbReference type="PROSITE" id="PS50088">
    <property type="entry name" value="ANK_REPEAT"/>
    <property type="match status" value="6"/>
</dbReference>
<feature type="repeat" description="ANK" evidence="3">
    <location>
        <begin position="548"/>
        <end position="580"/>
    </location>
</feature>
<gene>
    <name evidence="5" type="ORF">G3574_17285</name>
</gene>
<feature type="region of interest" description="Disordered" evidence="4">
    <location>
        <begin position="277"/>
        <end position="315"/>
    </location>
</feature>
<dbReference type="AlphaFoldDB" id="A0A6B3SQC0"/>
<protein>
    <submittedName>
        <fullName evidence="5">Uncharacterized protein</fullName>
    </submittedName>
</protein>
<keyword evidence="2 3" id="KW-0040">ANK repeat</keyword>
<proteinExistence type="predicted"/>
<dbReference type="Pfam" id="PF13637">
    <property type="entry name" value="Ank_4"/>
    <property type="match status" value="2"/>
</dbReference>
<dbReference type="SUPFAM" id="SSF48403">
    <property type="entry name" value="Ankyrin repeat"/>
    <property type="match status" value="2"/>
</dbReference>
<name>A0A6B3SQC0_9BURK</name>
<evidence type="ECO:0000256" key="1">
    <source>
        <dbReference type="ARBA" id="ARBA00022737"/>
    </source>
</evidence>
<keyword evidence="6" id="KW-1185">Reference proteome</keyword>
<dbReference type="Proteomes" id="UP000482155">
    <property type="component" value="Unassembled WGS sequence"/>
</dbReference>
<reference evidence="5 6" key="1">
    <citation type="submission" date="2020-02" db="EMBL/GenBank/DDBJ databases">
        <authorList>
            <person name="Kim M.K."/>
        </authorList>
    </citation>
    <scope>NUCLEOTIDE SEQUENCE [LARGE SCALE GENOMIC DNA]</scope>
    <source>
        <strain evidence="5 6">17J57-3</strain>
    </source>
</reference>
<dbReference type="Pfam" id="PF12796">
    <property type="entry name" value="Ank_2"/>
    <property type="match status" value="1"/>
</dbReference>
<comment type="caution">
    <text evidence="5">The sequence shown here is derived from an EMBL/GenBank/DDBJ whole genome shotgun (WGS) entry which is preliminary data.</text>
</comment>
<dbReference type="RefSeq" id="WP_163965825.1">
    <property type="nucleotide sequence ID" value="NZ_JAAIVB010000055.1"/>
</dbReference>
<evidence type="ECO:0000256" key="3">
    <source>
        <dbReference type="PROSITE-ProRule" id="PRU00023"/>
    </source>
</evidence>
<dbReference type="PANTHER" id="PTHR24123:SF33">
    <property type="entry name" value="PROTEIN HOS4"/>
    <property type="match status" value="1"/>
</dbReference>
<sequence>MPDPSGHDQFPGAILEQTLRRLGASDKDELDRHGAPLLARVSAAGDVDAARCLLAAGASVIAGHGYNAPLLRAVLDGHPEIANLLLAHGADVLGPQLCNMTALDLCVRSQDPEFDADARYEMLQHLLGAIDAIVAPGRHWHATGGKPVRSRLEGELPLHVASVRNDPLLLRSLLDKGIKIDAVDAQGNTALHRAAELGNFSCARLLLNAGLPALQPNGEGMTPRRLANAVGPWVSQVMLDCIFRTLPPMPRCSSHSSFSPFSPLPPGLLSLDELHGALPDSAANPRNELDEQTERKDDGEAPFGTPGAGRMSGSEEQGVFTLDLAPDMDAALEDAIARHDAGAVALLLDGGADANGAGGMSIASPLASAVASGDLAIARLLLAHGANPNRVDEFGCHALFNAVLAGHPDRGTLDLLREAGTDLHQTTMEGMTVLEHVLRQARASEADLVLASLLLAWLDDDSKGIRILPRTRSEPRPGADAELVEAVRKAAANDKAELVRALLRAGANPDTLAEGGEPLLHVAAWNRAPRVAQALIEAGANLAARDADGETALHIAARVGAVDVLRKLLACGIDPHARNARGRTARKEYELLAGSRISPPDPRFIDLLFRLPARRN</sequence>
<dbReference type="InterPro" id="IPR002110">
    <property type="entry name" value="Ankyrin_rpt"/>
</dbReference>
<evidence type="ECO:0000313" key="6">
    <source>
        <dbReference type="Proteomes" id="UP000482155"/>
    </source>
</evidence>
<dbReference type="Pfam" id="PF00023">
    <property type="entry name" value="Ank"/>
    <property type="match status" value="1"/>
</dbReference>
<accession>A0A6B3SQC0</accession>
<dbReference type="Gene3D" id="1.25.40.20">
    <property type="entry name" value="Ankyrin repeat-containing domain"/>
    <property type="match status" value="4"/>
</dbReference>
<dbReference type="PANTHER" id="PTHR24123">
    <property type="entry name" value="ANKYRIN REPEAT-CONTAINING"/>
    <property type="match status" value="1"/>
</dbReference>
<keyword evidence="1" id="KW-0677">Repeat</keyword>
<evidence type="ECO:0000313" key="5">
    <source>
        <dbReference type="EMBL" id="NEX62841.1"/>
    </source>
</evidence>
<evidence type="ECO:0000256" key="2">
    <source>
        <dbReference type="ARBA" id="ARBA00023043"/>
    </source>
</evidence>
<feature type="repeat" description="ANK" evidence="3">
    <location>
        <begin position="65"/>
        <end position="92"/>
    </location>
</feature>
<dbReference type="SMART" id="SM00248">
    <property type="entry name" value="ANK"/>
    <property type="match status" value="11"/>
</dbReference>
<dbReference type="PROSITE" id="PS50297">
    <property type="entry name" value="ANK_REP_REGION"/>
    <property type="match status" value="6"/>
</dbReference>
<evidence type="ECO:0000256" key="4">
    <source>
        <dbReference type="SAM" id="MobiDB-lite"/>
    </source>
</evidence>
<feature type="repeat" description="ANK" evidence="3">
    <location>
        <begin position="153"/>
        <end position="185"/>
    </location>
</feature>
<feature type="repeat" description="ANK" evidence="3">
    <location>
        <begin position="515"/>
        <end position="547"/>
    </location>
</feature>
<dbReference type="EMBL" id="JAAIVB010000055">
    <property type="protein sequence ID" value="NEX62841.1"/>
    <property type="molecule type" value="Genomic_DNA"/>
</dbReference>
<feature type="repeat" description="ANK" evidence="3">
    <location>
        <begin position="361"/>
        <end position="393"/>
    </location>
</feature>